<accession>A0A0B2VB15</accession>
<protein>
    <recommendedName>
        <fullName evidence="1">DUF7808 domain-containing protein</fullName>
    </recommendedName>
</protein>
<sequence>MQNNVQRPVSGIWHDERNFHSLASHSRSKYENISAVRRVAIRLQRGMQNNVQRPVSGIWHDERNFHSLASHSRSKYENISAVRRVAIRLQRGMQNNVQRPVSGIWHDERNFHSLASHSRSKYENISAVRRVAIRLQRGMQNNVQRPVSEERTIDCTSSGPNGECILVAPNAKKYRDPAKYKCRREPMPQTEWNSLARNSTTRLACPIGCEPDADLSVLVKTPRNNPLCQKYYTYGKYRDANEGEWYLWLTEPCRSNITTWCRFRDIPLFVPKQKTV</sequence>
<organism evidence="2 3">
    <name type="scientific">Toxocara canis</name>
    <name type="common">Canine roundworm</name>
    <dbReference type="NCBI Taxonomy" id="6265"/>
    <lineage>
        <taxon>Eukaryota</taxon>
        <taxon>Metazoa</taxon>
        <taxon>Ecdysozoa</taxon>
        <taxon>Nematoda</taxon>
        <taxon>Chromadorea</taxon>
        <taxon>Rhabditida</taxon>
        <taxon>Spirurina</taxon>
        <taxon>Ascaridomorpha</taxon>
        <taxon>Ascaridoidea</taxon>
        <taxon>Toxocaridae</taxon>
        <taxon>Toxocara</taxon>
    </lineage>
</organism>
<dbReference type="InterPro" id="IPR056710">
    <property type="entry name" value="DUF7808"/>
</dbReference>
<reference evidence="2" key="1">
    <citation type="submission" date="2014-11" db="EMBL/GenBank/DDBJ databases">
        <title>Genetic blueprint of the zoonotic pathogen Toxocara canis.</title>
        <authorList>
            <person name="Zhu X.-Q."/>
            <person name="Korhonen P.K."/>
            <person name="Cai H."/>
            <person name="Young N.D."/>
            <person name="Nejsum P."/>
            <person name="von Samson-Himmelstjerna G."/>
            <person name="Boag P.R."/>
            <person name="Tan P."/>
            <person name="Li Q."/>
            <person name="Min J."/>
            <person name="Yang Y."/>
            <person name="Wang X."/>
            <person name="Fang X."/>
            <person name="Hall R.S."/>
            <person name="Hofmann A."/>
            <person name="Sternberg P.W."/>
            <person name="Jex A.R."/>
            <person name="Gasser R.B."/>
        </authorList>
    </citation>
    <scope>NUCLEOTIDE SEQUENCE [LARGE SCALE GENOMIC DNA]</scope>
    <source>
        <strain evidence="2">PN_DK_2014</strain>
    </source>
</reference>
<dbReference type="PANTHER" id="PTHR34493:SF6">
    <property type="entry name" value="DUF4789 DOMAIN-CONTAINING PROTEIN-RELATED"/>
    <property type="match status" value="1"/>
</dbReference>
<dbReference type="OrthoDB" id="5837780at2759"/>
<dbReference type="STRING" id="6265.A0A0B2VB15"/>
<dbReference type="PANTHER" id="PTHR34493">
    <property type="entry name" value="PROTEIN CBG13422-RELATED"/>
    <property type="match status" value="1"/>
</dbReference>
<feature type="domain" description="DUF7808" evidence="1">
    <location>
        <begin position="183"/>
        <end position="264"/>
    </location>
</feature>
<dbReference type="Proteomes" id="UP000031036">
    <property type="component" value="Unassembled WGS sequence"/>
</dbReference>
<keyword evidence="3" id="KW-1185">Reference proteome</keyword>
<dbReference type="EMBL" id="JPKZ01001693">
    <property type="protein sequence ID" value="KHN80696.1"/>
    <property type="molecule type" value="Genomic_DNA"/>
</dbReference>
<proteinExistence type="predicted"/>
<comment type="caution">
    <text evidence="2">The sequence shown here is derived from an EMBL/GenBank/DDBJ whole genome shotgun (WGS) entry which is preliminary data.</text>
</comment>
<dbReference type="Pfam" id="PF25096">
    <property type="entry name" value="DUF7808"/>
    <property type="match status" value="1"/>
</dbReference>
<gene>
    <name evidence="2" type="ORF">Tcan_04537</name>
</gene>
<dbReference type="AlphaFoldDB" id="A0A0B2VB15"/>
<evidence type="ECO:0000259" key="1">
    <source>
        <dbReference type="Pfam" id="PF25096"/>
    </source>
</evidence>
<evidence type="ECO:0000313" key="2">
    <source>
        <dbReference type="EMBL" id="KHN80696.1"/>
    </source>
</evidence>
<evidence type="ECO:0000313" key="3">
    <source>
        <dbReference type="Proteomes" id="UP000031036"/>
    </source>
</evidence>
<name>A0A0B2VB15_TOXCA</name>